<evidence type="ECO:0000313" key="1">
    <source>
        <dbReference type="EMBL" id="XDU73324.1"/>
    </source>
</evidence>
<gene>
    <name evidence="1" type="ORF">AB3G37_04215</name>
</gene>
<name>A0AB39VSW7_9GAMM</name>
<dbReference type="EMBL" id="CP165628">
    <property type="protein sequence ID" value="XDU73324.1"/>
    <property type="molecule type" value="Genomic_DNA"/>
</dbReference>
<organism evidence="1">
    <name type="scientific">Rouxiella sp. WC2420</name>
    <dbReference type="NCBI Taxonomy" id="3234145"/>
    <lineage>
        <taxon>Bacteria</taxon>
        <taxon>Pseudomonadati</taxon>
        <taxon>Pseudomonadota</taxon>
        <taxon>Gammaproteobacteria</taxon>
        <taxon>Enterobacterales</taxon>
        <taxon>Yersiniaceae</taxon>
        <taxon>Rouxiella</taxon>
    </lineage>
</organism>
<accession>A0AB39VSW7</accession>
<dbReference type="RefSeq" id="WP_369789802.1">
    <property type="nucleotide sequence ID" value="NZ_CP165628.1"/>
</dbReference>
<sequence>MAVAALSVGTLAERLNPERLPVVVSLLQKEAEIIGRNINPFDPTLQRPSQGLRNG</sequence>
<reference evidence="1" key="1">
    <citation type="submission" date="2024-07" db="EMBL/GenBank/DDBJ databases">
        <authorList>
            <person name="Biller S.J."/>
        </authorList>
    </citation>
    <scope>NUCLEOTIDE SEQUENCE</scope>
    <source>
        <strain evidence="1">WC2420</strain>
    </source>
</reference>
<proteinExistence type="predicted"/>
<dbReference type="AlphaFoldDB" id="A0AB39VSW7"/>
<protein>
    <submittedName>
        <fullName evidence="1">Uncharacterized protein</fullName>
    </submittedName>
</protein>